<keyword evidence="4" id="KW-1185">Reference proteome</keyword>
<protein>
    <recommendedName>
        <fullName evidence="5">BolA-like protein</fullName>
    </recommendedName>
</protein>
<name>A0AAD9MZQ3_9ANNE</name>
<evidence type="ECO:0000313" key="3">
    <source>
        <dbReference type="EMBL" id="KAK2151405.1"/>
    </source>
</evidence>
<proteinExistence type="inferred from homology"/>
<dbReference type="InterPro" id="IPR050961">
    <property type="entry name" value="BolA/IbaG_stress_morph_reg"/>
</dbReference>
<sequence length="132" mass="14558">MLCGRLNYICGRIVTQATRQLSAAASAQPKPVESAIRAKLESEFQPKHIQVINESFMHKVPKGSETHFKVLVVSDQFKDIPTIQRHRMVNDKLKSLFDSGIIAISIVAKSPDQWTETDKVGRSPACRGGAGL</sequence>
<dbReference type="SUPFAM" id="SSF82657">
    <property type="entry name" value="BolA-like"/>
    <property type="match status" value="1"/>
</dbReference>
<dbReference type="PANTHER" id="PTHR46229">
    <property type="entry name" value="BOLA TRANSCRIPTION REGULATOR"/>
    <property type="match status" value="1"/>
</dbReference>
<evidence type="ECO:0000256" key="1">
    <source>
        <dbReference type="ARBA" id="ARBA00005578"/>
    </source>
</evidence>
<dbReference type="Proteomes" id="UP001208570">
    <property type="component" value="Unassembled WGS sequence"/>
</dbReference>
<evidence type="ECO:0000256" key="2">
    <source>
        <dbReference type="RuleBase" id="RU003860"/>
    </source>
</evidence>
<dbReference type="AlphaFoldDB" id="A0AAD9MZQ3"/>
<evidence type="ECO:0008006" key="5">
    <source>
        <dbReference type="Google" id="ProtNLM"/>
    </source>
</evidence>
<dbReference type="GO" id="GO:0005739">
    <property type="term" value="C:mitochondrion"/>
    <property type="evidence" value="ECO:0007669"/>
    <property type="project" value="TreeGrafter"/>
</dbReference>
<organism evidence="3 4">
    <name type="scientific">Paralvinella palmiformis</name>
    <dbReference type="NCBI Taxonomy" id="53620"/>
    <lineage>
        <taxon>Eukaryota</taxon>
        <taxon>Metazoa</taxon>
        <taxon>Spiralia</taxon>
        <taxon>Lophotrochozoa</taxon>
        <taxon>Annelida</taxon>
        <taxon>Polychaeta</taxon>
        <taxon>Sedentaria</taxon>
        <taxon>Canalipalpata</taxon>
        <taxon>Terebellida</taxon>
        <taxon>Terebelliformia</taxon>
        <taxon>Alvinellidae</taxon>
        <taxon>Paralvinella</taxon>
    </lineage>
</organism>
<dbReference type="Pfam" id="PF01722">
    <property type="entry name" value="BolA"/>
    <property type="match status" value="1"/>
</dbReference>
<dbReference type="Gene3D" id="3.30.300.90">
    <property type="entry name" value="BolA-like"/>
    <property type="match status" value="1"/>
</dbReference>
<dbReference type="PANTHER" id="PTHR46229:SF2">
    <property type="entry name" value="BOLA-LIKE PROTEIN 1"/>
    <property type="match status" value="1"/>
</dbReference>
<accession>A0AAD9MZQ3</accession>
<comment type="caution">
    <text evidence="3">The sequence shown here is derived from an EMBL/GenBank/DDBJ whole genome shotgun (WGS) entry which is preliminary data.</text>
</comment>
<comment type="similarity">
    <text evidence="1 2">Belongs to the BolA/IbaG family.</text>
</comment>
<dbReference type="InterPro" id="IPR002634">
    <property type="entry name" value="BolA"/>
</dbReference>
<dbReference type="EMBL" id="JAODUP010000364">
    <property type="protein sequence ID" value="KAK2151405.1"/>
    <property type="molecule type" value="Genomic_DNA"/>
</dbReference>
<dbReference type="InterPro" id="IPR036065">
    <property type="entry name" value="BolA-like_sf"/>
</dbReference>
<gene>
    <name evidence="3" type="ORF">LSH36_364g01050</name>
</gene>
<reference evidence="3" key="1">
    <citation type="journal article" date="2023" name="Mol. Biol. Evol.">
        <title>Third-Generation Sequencing Reveals the Adaptive Role of the Epigenome in Three Deep-Sea Polychaetes.</title>
        <authorList>
            <person name="Perez M."/>
            <person name="Aroh O."/>
            <person name="Sun Y."/>
            <person name="Lan Y."/>
            <person name="Juniper S.K."/>
            <person name="Young C.R."/>
            <person name="Angers B."/>
            <person name="Qian P.Y."/>
        </authorList>
    </citation>
    <scope>NUCLEOTIDE SEQUENCE</scope>
    <source>
        <strain evidence="3">P08H-3</strain>
    </source>
</reference>
<evidence type="ECO:0000313" key="4">
    <source>
        <dbReference type="Proteomes" id="UP001208570"/>
    </source>
</evidence>
<dbReference type="PIRSF" id="PIRSF003113">
    <property type="entry name" value="BolA"/>
    <property type="match status" value="1"/>
</dbReference>